<evidence type="ECO:0000256" key="1">
    <source>
        <dbReference type="SAM" id="MobiDB-lite"/>
    </source>
</evidence>
<dbReference type="Proteomes" id="UP000676336">
    <property type="component" value="Unassembled WGS sequence"/>
</dbReference>
<feature type="compositionally biased region" description="Polar residues" evidence="1">
    <location>
        <begin position="1"/>
        <end position="20"/>
    </location>
</feature>
<reference evidence="2" key="1">
    <citation type="submission" date="2021-02" db="EMBL/GenBank/DDBJ databases">
        <authorList>
            <person name="Nowell W R."/>
        </authorList>
    </citation>
    <scope>NUCLEOTIDE SEQUENCE</scope>
</reference>
<comment type="caution">
    <text evidence="2">The sequence shown here is derived from an EMBL/GenBank/DDBJ whole genome shotgun (WGS) entry which is preliminary data.</text>
</comment>
<name>A0A8S3BFH0_9BILA</name>
<sequence>MSTTDSSSNIPTSTTSASTENELDDLVSQLRQTINKSGWLAQNTSAKWEAENPDLA</sequence>
<dbReference type="AlphaFoldDB" id="A0A8S3BFH0"/>
<evidence type="ECO:0000313" key="2">
    <source>
        <dbReference type="EMBL" id="CAF4798978.1"/>
    </source>
</evidence>
<feature type="non-terminal residue" evidence="2">
    <location>
        <position position="56"/>
    </location>
</feature>
<proteinExistence type="predicted"/>
<organism evidence="2 3">
    <name type="scientific">Rotaria magnacalcarata</name>
    <dbReference type="NCBI Taxonomy" id="392030"/>
    <lineage>
        <taxon>Eukaryota</taxon>
        <taxon>Metazoa</taxon>
        <taxon>Spiralia</taxon>
        <taxon>Gnathifera</taxon>
        <taxon>Rotifera</taxon>
        <taxon>Eurotatoria</taxon>
        <taxon>Bdelloidea</taxon>
        <taxon>Philodinida</taxon>
        <taxon>Philodinidae</taxon>
        <taxon>Rotaria</taxon>
    </lineage>
</organism>
<feature type="region of interest" description="Disordered" evidence="1">
    <location>
        <begin position="1"/>
        <end position="24"/>
    </location>
</feature>
<protein>
    <submittedName>
        <fullName evidence="2">Uncharacterized protein</fullName>
    </submittedName>
</protein>
<gene>
    <name evidence="2" type="ORF">SMN809_LOCUS47092</name>
</gene>
<accession>A0A8S3BFH0</accession>
<evidence type="ECO:0000313" key="3">
    <source>
        <dbReference type="Proteomes" id="UP000676336"/>
    </source>
</evidence>
<dbReference type="EMBL" id="CAJOBI010148165">
    <property type="protein sequence ID" value="CAF4798978.1"/>
    <property type="molecule type" value="Genomic_DNA"/>
</dbReference>